<sequence length="130" mass="13365">MNFLLRLGLAVSLSVSATSHSYLYVHGYQHIPVIGTGFLIQASASFALAVLILVGGPGWLHWAAAAVAGGSLGAFVLSRTVGLFGFVEVGWEPSPYAAGSVAAQVLTVLLWAGELVGWRLVGRAAAAETG</sequence>
<keyword evidence="2" id="KW-1185">Reference proteome</keyword>
<evidence type="ECO:0000313" key="2">
    <source>
        <dbReference type="Proteomes" id="UP000467385"/>
    </source>
</evidence>
<proteinExistence type="predicted"/>
<dbReference type="OrthoDB" id="3218431at2"/>
<dbReference type="RefSeq" id="WP_085233496.1">
    <property type="nucleotide sequence ID" value="NZ_AP022613.1"/>
</dbReference>
<protein>
    <submittedName>
        <fullName evidence="1">Uncharacterized protein</fullName>
    </submittedName>
</protein>
<accession>A0A1X1TAC6</accession>
<dbReference type="EMBL" id="AP022613">
    <property type="protein sequence ID" value="BBZ37598.1"/>
    <property type="molecule type" value="Genomic_DNA"/>
</dbReference>
<name>A0A1X1TAC6_9MYCO</name>
<reference evidence="1 2" key="1">
    <citation type="journal article" date="2019" name="Emerg. Microbes Infect.">
        <title>Comprehensive subspecies identification of 175 nontuberculous mycobacteria species based on 7547 genomic profiles.</title>
        <authorList>
            <person name="Matsumoto Y."/>
            <person name="Kinjo T."/>
            <person name="Motooka D."/>
            <person name="Nabeya D."/>
            <person name="Jung N."/>
            <person name="Uechi K."/>
            <person name="Horii T."/>
            <person name="Iida T."/>
            <person name="Fujita J."/>
            <person name="Nakamura S."/>
        </authorList>
    </citation>
    <scope>NUCLEOTIDE SEQUENCE [LARGE SCALE GENOMIC DNA]</scope>
    <source>
        <strain evidence="1 2">JCM 14738</strain>
    </source>
</reference>
<dbReference type="AlphaFoldDB" id="A0A1X1TAC6"/>
<organism evidence="1 2">
    <name type="scientific">Mycobacterium conspicuum</name>
    <dbReference type="NCBI Taxonomy" id="44010"/>
    <lineage>
        <taxon>Bacteria</taxon>
        <taxon>Bacillati</taxon>
        <taxon>Actinomycetota</taxon>
        <taxon>Actinomycetes</taxon>
        <taxon>Mycobacteriales</taxon>
        <taxon>Mycobacteriaceae</taxon>
        <taxon>Mycobacterium</taxon>
    </lineage>
</organism>
<gene>
    <name evidence="1" type="ORF">MCNS_06610</name>
</gene>
<dbReference type="Proteomes" id="UP000467385">
    <property type="component" value="Chromosome"/>
</dbReference>
<evidence type="ECO:0000313" key="1">
    <source>
        <dbReference type="EMBL" id="BBZ37598.1"/>
    </source>
</evidence>
<dbReference type="STRING" id="44010.AWC00_15015"/>